<gene>
    <name evidence="1" type="ORF">CCMP2556_LOCUS47476</name>
    <name evidence="2" type="ORF">CCMP2556_LOCUS47496</name>
</gene>
<dbReference type="Proteomes" id="UP001642484">
    <property type="component" value="Unassembled WGS sequence"/>
</dbReference>
<dbReference type="EMBL" id="CAXAMN010026095">
    <property type="protein sequence ID" value="CAK9100547.1"/>
    <property type="molecule type" value="Genomic_DNA"/>
</dbReference>
<dbReference type="EMBL" id="CAXAMN010026084">
    <property type="protein sequence ID" value="CAK9100495.1"/>
    <property type="molecule type" value="Genomic_DNA"/>
</dbReference>
<sequence>MPVAPARRAACRGRSARRAAPADVKGLFAELESELRECTPLVNELSVVLEAGRSFLQRNERGLELFQEMLTWQKAQRGQRHSLGPLAVAALRHPSSGREVILLGTPHNVPGVDSAENPVPVAMARAVQRLKPDLVAVELDEARGLREFEKRPKLRGQCSVLLPEEQAGPSQVLFGLFGQPELGMDEELLKRIRAKSGKRLSVKGYLKALRHIFIKSSASCLVAVFALDEFRAEAPGCPVRMPVQPCEQLVR</sequence>
<organism evidence="1 3">
    <name type="scientific">Durusdinium trenchii</name>
    <dbReference type="NCBI Taxonomy" id="1381693"/>
    <lineage>
        <taxon>Eukaryota</taxon>
        <taxon>Sar</taxon>
        <taxon>Alveolata</taxon>
        <taxon>Dinophyceae</taxon>
        <taxon>Suessiales</taxon>
        <taxon>Symbiodiniaceae</taxon>
        <taxon>Durusdinium</taxon>
    </lineage>
</organism>
<accession>A0ABP0RLT3</accession>
<evidence type="ECO:0000313" key="3">
    <source>
        <dbReference type="Proteomes" id="UP001642484"/>
    </source>
</evidence>
<comment type="caution">
    <text evidence="1">The sequence shown here is derived from an EMBL/GenBank/DDBJ whole genome shotgun (WGS) entry which is preliminary data.</text>
</comment>
<protein>
    <submittedName>
        <fullName evidence="1">Uncharacterized protein</fullName>
    </submittedName>
</protein>
<name>A0ABP0RLT3_9DINO</name>
<evidence type="ECO:0000313" key="2">
    <source>
        <dbReference type="EMBL" id="CAK9100547.1"/>
    </source>
</evidence>
<keyword evidence="3" id="KW-1185">Reference proteome</keyword>
<proteinExistence type="predicted"/>
<reference evidence="1 3" key="1">
    <citation type="submission" date="2024-02" db="EMBL/GenBank/DDBJ databases">
        <authorList>
            <person name="Chen Y."/>
            <person name="Shah S."/>
            <person name="Dougan E. K."/>
            <person name="Thang M."/>
            <person name="Chan C."/>
        </authorList>
    </citation>
    <scope>NUCLEOTIDE SEQUENCE [LARGE SCALE GENOMIC DNA]</scope>
</reference>
<evidence type="ECO:0000313" key="1">
    <source>
        <dbReference type="EMBL" id="CAK9100495.1"/>
    </source>
</evidence>